<comment type="catalytic activity">
    <reaction evidence="7">
        <text>an S-substituted L-cysteine + H2O = a thiol + pyruvate + NH4(+)</text>
        <dbReference type="Rhea" id="RHEA:18121"/>
        <dbReference type="ChEBI" id="CHEBI:15361"/>
        <dbReference type="ChEBI" id="CHEBI:15377"/>
        <dbReference type="ChEBI" id="CHEBI:28938"/>
        <dbReference type="ChEBI" id="CHEBI:29256"/>
        <dbReference type="ChEBI" id="CHEBI:58717"/>
        <dbReference type="EC" id="4.4.1.13"/>
    </reaction>
</comment>
<comment type="similarity">
    <text evidence="2 9">Belongs to the trans-sulfuration enzymes family.</text>
</comment>
<dbReference type="PROSITE" id="PS00868">
    <property type="entry name" value="CYS_MET_METAB_PP"/>
    <property type="match status" value="1"/>
</dbReference>
<evidence type="ECO:0000313" key="10">
    <source>
        <dbReference type="EMBL" id="ANN70671.1"/>
    </source>
</evidence>
<name>A0A193FU11_9BORD</name>
<dbReference type="Proteomes" id="UP000092213">
    <property type="component" value="Chromosome"/>
</dbReference>
<dbReference type="InterPro" id="IPR015421">
    <property type="entry name" value="PyrdxlP-dep_Trfase_major"/>
</dbReference>
<dbReference type="GO" id="GO:0019450">
    <property type="term" value="P:L-cysteine catabolic process to pyruvate"/>
    <property type="evidence" value="ECO:0007669"/>
    <property type="project" value="TreeGrafter"/>
</dbReference>
<evidence type="ECO:0000256" key="3">
    <source>
        <dbReference type="ARBA" id="ARBA00022898"/>
    </source>
</evidence>
<feature type="modified residue" description="N6-(pyridoxal phosphate)lysine" evidence="8">
    <location>
        <position position="205"/>
    </location>
</feature>
<dbReference type="InterPro" id="IPR054542">
    <property type="entry name" value="Cys_met_metab_PP"/>
</dbReference>
<evidence type="ECO:0000256" key="6">
    <source>
        <dbReference type="ARBA" id="ARBA00047517"/>
    </source>
</evidence>
<keyword evidence="3 8" id="KW-0663">Pyridoxal phosphate</keyword>
<protein>
    <submittedName>
        <fullName evidence="10">Cystathionine beta-lyase</fullName>
    </submittedName>
</protein>
<comment type="cofactor">
    <cofactor evidence="1 9">
        <name>pyridoxal 5'-phosphate</name>
        <dbReference type="ChEBI" id="CHEBI:597326"/>
    </cofactor>
</comment>
<dbReference type="FunFam" id="3.40.640.10:FF:000046">
    <property type="entry name" value="Cystathionine gamma-lyase"/>
    <property type="match status" value="1"/>
</dbReference>
<dbReference type="Gene3D" id="3.90.1150.10">
    <property type="entry name" value="Aspartate Aminotransferase, domain 1"/>
    <property type="match status" value="1"/>
</dbReference>
<dbReference type="EMBL" id="CP016171">
    <property type="protein sequence ID" value="ANN70671.1"/>
    <property type="molecule type" value="Genomic_DNA"/>
</dbReference>
<dbReference type="RefSeq" id="WP_066668315.1">
    <property type="nucleotide sequence ID" value="NZ_CP016171.1"/>
</dbReference>
<reference evidence="10 11" key="1">
    <citation type="submission" date="2016-06" db="EMBL/GenBank/DDBJ databases">
        <title>Complete genome sequences of Bordetella bronchialis and Bordetella flabilis.</title>
        <authorList>
            <person name="LiPuma J.J."/>
            <person name="Spilker T."/>
        </authorList>
    </citation>
    <scope>NUCLEOTIDE SEQUENCE [LARGE SCALE GENOMIC DNA]</scope>
    <source>
        <strain evidence="10 11">AU17976</strain>
    </source>
</reference>
<dbReference type="Gene3D" id="3.40.640.10">
    <property type="entry name" value="Type I PLP-dependent aspartate aminotransferase-like (Major domain)"/>
    <property type="match status" value="1"/>
</dbReference>
<dbReference type="SUPFAM" id="SSF53383">
    <property type="entry name" value="PLP-dependent transferases"/>
    <property type="match status" value="1"/>
</dbReference>
<evidence type="ECO:0000256" key="9">
    <source>
        <dbReference type="RuleBase" id="RU362118"/>
    </source>
</evidence>
<dbReference type="PANTHER" id="PTHR43500">
    <property type="entry name" value="CYSTATHIONINE BETA-LYASE-RELATED"/>
    <property type="match status" value="1"/>
</dbReference>
<dbReference type="InterPro" id="IPR015422">
    <property type="entry name" value="PyrdxlP-dep_Trfase_small"/>
</dbReference>
<evidence type="ECO:0000256" key="7">
    <source>
        <dbReference type="ARBA" id="ARBA00047625"/>
    </source>
</evidence>
<dbReference type="GO" id="GO:0047804">
    <property type="term" value="F:cysteine-S-conjugate beta-lyase activity"/>
    <property type="evidence" value="ECO:0007669"/>
    <property type="project" value="UniProtKB-EC"/>
</dbReference>
<dbReference type="InterPro" id="IPR006233">
    <property type="entry name" value="Cys_b_lyase_bac"/>
</dbReference>
<dbReference type="Pfam" id="PF01053">
    <property type="entry name" value="Cys_Met_Meta_PP"/>
    <property type="match status" value="1"/>
</dbReference>
<comment type="catalytic activity">
    <reaction evidence="6">
        <text>L,L-cystathionine + H2O = L-homocysteine + pyruvate + NH4(+)</text>
        <dbReference type="Rhea" id="RHEA:13965"/>
        <dbReference type="ChEBI" id="CHEBI:15361"/>
        <dbReference type="ChEBI" id="CHEBI:15377"/>
        <dbReference type="ChEBI" id="CHEBI:28938"/>
        <dbReference type="ChEBI" id="CHEBI:58161"/>
        <dbReference type="ChEBI" id="CHEBI:58199"/>
    </reaction>
</comment>
<sequence length="396" mass="42609">MSSDWTQCAITPAVNHEGFASLGVAVYRASTIPFENAQAYATRRERGSEGYSYGLYGTPTTRTLERKITALEQGRRTLLAPSGQGAITAVMLATLHAGDQVLLPDTVYPPVRDFADRDLVRLGVQVDYYDPLDPADLVRRMGARPRLVWVESPGSTTMEVQDLPRIAALAHERGALVGCDNTWATPLNFKPLAHGADIVVEGLTKYFCGHSDVMMGSITVADNALGDALRAFLGRLGVGVSADDAALVLRGLETMALRLAYNARVAASLIDAVRAQPEVARVLYPTLADSPGHAVFRRDFQGASGVFSVVFTPQAAPHVAAALDALRIFVIGASWGGTRSLVAPMPVRAHRTVRAWEGDDMVLRISVGIEDEADLAKDLQGFFQALRDRMARHAGA</sequence>
<dbReference type="PANTHER" id="PTHR43500:SF1">
    <property type="entry name" value="CYSTATHIONINE BETA-LYASE-RELATED"/>
    <property type="match status" value="1"/>
</dbReference>
<dbReference type="AlphaFoldDB" id="A0A193FU11"/>
<dbReference type="STRING" id="463025.BAU08_04405"/>
<keyword evidence="4 10" id="KW-0456">Lyase</keyword>
<evidence type="ECO:0000313" key="11">
    <source>
        <dbReference type="Proteomes" id="UP000092213"/>
    </source>
</evidence>
<evidence type="ECO:0000256" key="2">
    <source>
        <dbReference type="ARBA" id="ARBA00009077"/>
    </source>
</evidence>
<evidence type="ECO:0000256" key="8">
    <source>
        <dbReference type="PIRSR" id="PIRSR001434-2"/>
    </source>
</evidence>
<accession>A0A193FU11</accession>
<dbReference type="PIRSF" id="PIRSF001434">
    <property type="entry name" value="CGS"/>
    <property type="match status" value="1"/>
</dbReference>
<gene>
    <name evidence="10" type="ORF">BAU08_04405</name>
</gene>
<dbReference type="InterPro" id="IPR000277">
    <property type="entry name" value="Cys/Met-Metab_PyrdxlP-dep_enz"/>
</dbReference>
<evidence type="ECO:0000256" key="1">
    <source>
        <dbReference type="ARBA" id="ARBA00001933"/>
    </source>
</evidence>
<dbReference type="GO" id="GO:0019346">
    <property type="term" value="P:transsulfuration"/>
    <property type="evidence" value="ECO:0007669"/>
    <property type="project" value="InterPro"/>
</dbReference>
<organism evidence="10 11">
    <name type="scientific">Bordetella bronchialis</name>
    <dbReference type="NCBI Taxonomy" id="463025"/>
    <lineage>
        <taxon>Bacteria</taxon>
        <taxon>Pseudomonadati</taxon>
        <taxon>Pseudomonadota</taxon>
        <taxon>Betaproteobacteria</taxon>
        <taxon>Burkholderiales</taxon>
        <taxon>Alcaligenaceae</taxon>
        <taxon>Bordetella</taxon>
    </lineage>
</organism>
<dbReference type="InterPro" id="IPR015424">
    <property type="entry name" value="PyrdxlP-dep_Trfase"/>
</dbReference>
<evidence type="ECO:0000256" key="4">
    <source>
        <dbReference type="ARBA" id="ARBA00023239"/>
    </source>
</evidence>
<evidence type="ECO:0000256" key="5">
    <source>
        <dbReference type="ARBA" id="ARBA00046315"/>
    </source>
</evidence>
<comment type="pathway">
    <text evidence="5">Amino-acid biosynthesis; L-methionine biosynthesis via de novo pathway; L-homocysteine from L-cystathionine: step 1/1.</text>
</comment>
<dbReference type="GO" id="GO:0030170">
    <property type="term" value="F:pyridoxal phosphate binding"/>
    <property type="evidence" value="ECO:0007669"/>
    <property type="project" value="InterPro"/>
</dbReference>
<proteinExistence type="inferred from homology"/>